<dbReference type="InterPro" id="IPR000873">
    <property type="entry name" value="AMP-dep_synth/lig_dom"/>
</dbReference>
<dbReference type="InterPro" id="IPR042099">
    <property type="entry name" value="ANL_N_sf"/>
</dbReference>
<dbReference type="InterPro" id="IPR025110">
    <property type="entry name" value="AMP-bd_C"/>
</dbReference>
<dbReference type="HOGENOM" id="CLU_000022_59_2_1"/>
<dbReference type="Pfam" id="PF13193">
    <property type="entry name" value="AMP-binding_C"/>
    <property type="match status" value="1"/>
</dbReference>
<dbReference type="Proteomes" id="UP000054466">
    <property type="component" value="Unassembled WGS sequence"/>
</dbReference>
<evidence type="ECO:0008006" key="5">
    <source>
        <dbReference type="Google" id="ProtNLM"/>
    </source>
</evidence>
<keyword evidence="4" id="KW-1185">Reference proteome</keyword>
<dbReference type="RefSeq" id="XP_016246565.1">
    <property type="nucleotide sequence ID" value="XM_016396709.1"/>
</dbReference>
<evidence type="ECO:0000259" key="1">
    <source>
        <dbReference type="Pfam" id="PF00501"/>
    </source>
</evidence>
<dbReference type="GeneID" id="27348643"/>
<dbReference type="VEuPathDB" id="FungiDB:PV07_09449"/>
<dbReference type="PROSITE" id="PS00455">
    <property type="entry name" value="AMP_BINDING"/>
    <property type="match status" value="1"/>
</dbReference>
<dbReference type="Gene3D" id="3.40.50.12780">
    <property type="entry name" value="N-terminal domain of ligase-like"/>
    <property type="match status" value="1"/>
</dbReference>
<evidence type="ECO:0000259" key="2">
    <source>
        <dbReference type="Pfam" id="PF13193"/>
    </source>
</evidence>
<dbReference type="AlphaFoldDB" id="A0A0D2CRX6"/>
<organism evidence="3 4">
    <name type="scientific">Cladophialophora immunda</name>
    <dbReference type="NCBI Taxonomy" id="569365"/>
    <lineage>
        <taxon>Eukaryota</taxon>
        <taxon>Fungi</taxon>
        <taxon>Dikarya</taxon>
        <taxon>Ascomycota</taxon>
        <taxon>Pezizomycotina</taxon>
        <taxon>Eurotiomycetes</taxon>
        <taxon>Chaetothyriomycetidae</taxon>
        <taxon>Chaetothyriales</taxon>
        <taxon>Herpotrichiellaceae</taxon>
        <taxon>Cladophialophora</taxon>
    </lineage>
</organism>
<dbReference type="SUPFAM" id="SSF56801">
    <property type="entry name" value="Acetyl-CoA synthetase-like"/>
    <property type="match status" value="1"/>
</dbReference>
<name>A0A0D2CRX6_9EURO</name>
<dbReference type="EMBL" id="KN847044">
    <property type="protein sequence ID" value="KIW26349.1"/>
    <property type="molecule type" value="Genomic_DNA"/>
</dbReference>
<accession>A0A0D2CRX6</accession>
<dbReference type="PANTHER" id="PTHR24096">
    <property type="entry name" value="LONG-CHAIN-FATTY-ACID--COA LIGASE"/>
    <property type="match status" value="1"/>
</dbReference>
<dbReference type="PANTHER" id="PTHR24096:SF424">
    <property type="entry name" value="ACETYL-COA SYNTHETASE-LIKE PROTEIN-RELATED"/>
    <property type="match status" value="1"/>
</dbReference>
<gene>
    <name evidence="3" type="ORF">PV07_09449</name>
</gene>
<feature type="domain" description="AMP-dependent synthetase/ligase" evidence="1">
    <location>
        <begin position="44"/>
        <end position="421"/>
    </location>
</feature>
<dbReference type="Gene3D" id="3.30.300.30">
    <property type="match status" value="1"/>
</dbReference>
<dbReference type="InterPro" id="IPR045851">
    <property type="entry name" value="AMP-bd_C_sf"/>
</dbReference>
<reference evidence="3 4" key="1">
    <citation type="submission" date="2015-01" db="EMBL/GenBank/DDBJ databases">
        <title>The Genome Sequence of Cladophialophora immunda CBS83496.</title>
        <authorList>
            <consortium name="The Broad Institute Genomics Platform"/>
            <person name="Cuomo C."/>
            <person name="de Hoog S."/>
            <person name="Gorbushina A."/>
            <person name="Stielow B."/>
            <person name="Teixiera M."/>
            <person name="Abouelleil A."/>
            <person name="Chapman S.B."/>
            <person name="Priest M."/>
            <person name="Young S.K."/>
            <person name="Wortman J."/>
            <person name="Nusbaum C."/>
            <person name="Birren B."/>
        </authorList>
    </citation>
    <scope>NUCLEOTIDE SEQUENCE [LARGE SCALE GENOMIC DNA]</scope>
    <source>
        <strain evidence="3 4">CBS 83496</strain>
    </source>
</reference>
<evidence type="ECO:0000313" key="3">
    <source>
        <dbReference type="EMBL" id="KIW26349.1"/>
    </source>
</evidence>
<dbReference type="OrthoDB" id="6509636at2759"/>
<dbReference type="Pfam" id="PF00501">
    <property type="entry name" value="AMP-binding"/>
    <property type="match status" value="1"/>
</dbReference>
<dbReference type="GO" id="GO:0016405">
    <property type="term" value="F:CoA-ligase activity"/>
    <property type="evidence" value="ECO:0007669"/>
    <property type="project" value="TreeGrafter"/>
</dbReference>
<dbReference type="STRING" id="569365.A0A0D2CRX6"/>
<sequence length="573" mass="63470">MAIRHDSKYKVDIPPIDLTTFIFSSGDHEQRSQPQFFDADRPHRCFSLNQAELLVKRLGKGLQNLGLRPNDKVLLYSGNSLYFPILYWGTVAAGCVFTGCSPSASVAELIYQLKDSDAKLIIASSAGITTALEAASQVGIPKGRVFEFADPEDKSTQSGLPSWTDIWAAENESATWTWKPISSAKEARETTVAINYSSGTTGTPKGVEISHQNVIANSLQVIFKRNMVANTPCARERKARIDLSGERWLAPLPMFHAYGQMYYCVTAARLGVKVFIMMKYSIERYLLFLDIYRINFLTGVPTLMVALSKHPNARSYNLKSIESVVTGSAPLNPELGRLVEKTHLRPGVRVKQGWGLTETTCSASGFAQDDDDDGRSVGWLNPNVSAKIVPVPEDGFEQPEEMPYTVGEIWISGPNVMKGYYKKPRETMEIIVHEDGTRWLKTGDVGYIDNRGCIYIVDRLKELIKVKGLQVAPAEIEQTLLTHPGIADAAVVGERRRDGEYPKAFVVKAPRSTVTAKEVQDYVETKLSKHKWLTAGATTDSAINWHFFLGSLKGVFGGGKDNRTGENQEVGEY</sequence>
<dbReference type="InterPro" id="IPR020845">
    <property type="entry name" value="AMP-binding_CS"/>
</dbReference>
<proteinExistence type="predicted"/>
<protein>
    <recommendedName>
        <fullName evidence="5">AMP-dependent synthetase/ligase domain-containing protein</fullName>
    </recommendedName>
</protein>
<feature type="domain" description="AMP-binding enzyme C-terminal" evidence="2">
    <location>
        <begin position="475"/>
        <end position="531"/>
    </location>
</feature>
<evidence type="ECO:0000313" key="4">
    <source>
        <dbReference type="Proteomes" id="UP000054466"/>
    </source>
</evidence>